<evidence type="ECO:0000313" key="3">
    <source>
        <dbReference type="RefSeq" id="XP_029116586.1"/>
    </source>
</evidence>
<evidence type="ECO:0000256" key="1">
    <source>
        <dbReference type="ARBA" id="ARBA00009431"/>
    </source>
</evidence>
<dbReference type="InterPro" id="IPR029058">
    <property type="entry name" value="AB_hydrolase_fold"/>
</dbReference>
<gene>
    <name evidence="3" type="primary">LOC105061309</name>
</gene>
<keyword evidence="3" id="KW-0121">Carboxypeptidase</keyword>
<dbReference type="PRINTS" id="PR00724">
    <property type="entry name" value="CRBOXYPTASEC"/>
</dbReference>
<accession>A0A8N4EZG8</accession>
<sequence>MVEECKTDNRIRDQKRRVLSLLALVKGAPKNAEVKQFPGFDGQLPSKHYAGYITVDNEAYERHLYYYFAISERNPSKDPLTIWINGGPGCAGIGALVQLVGPFKIEYNQYHIKGPAKLKQNPFSWTKVSSVLFMDSPVGVGYSYADTSEGYVTNDSDTISDLYEFVIKWFSEYPEFLPNPLYLAACSYSGVIVPVLAQKMGYLLGNAAIDIDVENNAMVPYAYRLGLISDELYTDLVDSCNGKYWNNSNPDCQKNLEIFQMHIEGMNKEHILFLPCHFHMGLSLEDSPYENIRMYENLEGKTEYSIYCHVYELIPERLFDAENSRQALHAMPV</sequence>
<dbReference type="PANTHER" id="PTHR11802">
    <property type="entry name" value="SERINE PROTEASE FAMILY S10 SERINE CARBOXYPEPTIDASE"/>
    <property type="match status" value="1"/>
</dbReference>
<dbReference type="AlphaFoldDB" id="A0A8N4EZG8"/>
<dbReference type="GO" id="GO:0019748">
    <property type="term" value="P:secondary metabolic process"/>
    <property type="evidence" value="ECO:0007669"/>
    <property type="project" value="TreeGrafter"/>
</dbReference>
<protein>
    <submittedName>
        <fullName evidence="3">Serine carboxypeptidase 1</fullName>
    </submittedName>
</protein>
<proteinExistence type="inferred from homology"/>
<dbReference type="Pfam" id="PF00450">
    <property type="entry name" value="Peptidase_S10"/>
    <property type="match status" value="1"/>
</dbReference>
<name>A0A8N4EZG8_ELAGV</name>
<dbReference type="InterPro" id="IPR001563">
    <property type="entry name" value="Peptidase_S10"/>
</dbReference>
<dbReference type="Proteomes" id="UP000504607">
    <property type="component" value="Unplaced"/>
</dbReference>
<keyword evidence="3" id="KW-0645">Protease</keyword>
<dbReference type="GO" id="GO:0004185">
    <property type="term" value="F:serine-type carboxypeptidase activity"/>
    <property type="evidence" value="ECO:0007669"/>
    <property type="project" value="InterPro"/>
</dbReference>
<organism evidence="2 3">
    <name type="scientific">Elaeis guineensis var. tenera</name>
    <name type="common">Oil palm</name>
    <dbReference type="NCBI Taxonomy" id="51953"/>
    <lineage>
        <taxon>Eukaryota</taxon>
        <taxon>Viridiplantae</taxon>
        <taxon>Streptophyta</taxon>
        <taxon>Embryophyta</taxon>
        <taxon>Tracheophyta</taxon>
        <taxon>Spermatophyta</taxon>
        <taxon>Magnoliopsida</taxon>
        <taxon>Liliopsida</taxon>
        <taxon>Arecaceae</taxon>
        <taxon>Arecoideae</taxon>
        <taxon>Cocoseae</taxon>
        <taxon>Elaeidinae</taxon>
        <taxon>Elaeis</taxon>
    </lineage>
</organism>
<reference evidence="3" key="1">
    <citation type="submission" date="2025-08" db="UniProtKB">
        <authorList>
            <consortium name="RefSeq"/>
        </authorList>
    </citation>
    <scope>IDENTIFICATION</scope>
</reference>
<comment type="similarity">
    <text evidence="1">Belongs to the peptidase S10 family.</text>
</comment>
<dbReference type="GO" id="GO:0016747">
    <property type="term" value="F:acyltransferase activity, transferring groups other than amino-acyl groups"/>
    <property type="evidence" value="ECO:0007669"/>
    <property type="project" value="TreeGrafter"/>
</dbReference>
<dbReference type="Gene3D" id="3.40.50.1820">
    <property type="entry name" value="alpha/beta hydrolase"/>
    <property type="match status" value="1"/>
</dbReference>
<dbReference type="GO" id="GO:0006508">
    <property type="term" value="P:proteolysis"/>
    <property type="evidence" value="ECO:0007669"/>
    <property type="project" value="InterPro"/>
</dbReference>
<dbReference type="PANTHER" id="PTHR11802:SF236">
    <property type="entry name" value="OS02G0463500 PROTEIN"/>
    <property type="match status" value="1"/>
</dbReference>
<keyword evidence="2" id="KW-1185">Reference proteome</keyword>
<dbReference type="RefSeq" id="XP_029116586.1">
    <property type="nucleotide sequence ID" value="XM_029260753.1"/>
</dbReference>
<evidence type="ECO:0000313" key="2">
    <source>
        <dbReference type="Proteomes" id="UP000504607"/>
    </source>
</evidence>
<keyword evidence="3" id="KW-0378">Hydrolase</keyword>
<dbReference type="OrthoDB" id="443318at2759"/>
<dbReference type="SUPFAM" id="SSF53474">
    <property type="entry name" value="alpha/beta-Hydrolases"/>
    <property type="match status" value="1"/>
</dbReference>